<sequence>MTTPLACVVGWPVKHSRSPVIHRYWLKELGIEGDYVLKPVEPDAIAGFFADFANSGFVGCNVTVPHKEAAFAAVAEMDEAARAIGALNTIWMEDGKLVGANTDAPGFLASLDQEAPGWDAHPGPAVVLGAGGAAKAIVFALRSRGFAPVTIVNRTEKRAEQIARNLGGPIAAARFTALSGLLGDARVLVNTTTLGMDGQPPLDLDLGAMPGKSVISDLVYVPLETGLMKAAEARGLRAVGGLGMLLHQAVPGFAHWFGQTPTVTPELRTAVLETMGVVAPAAADAGAGTDAA</sequence>
<name>A0A1G6BPV2_9HYPH</name>
<dbReference type="InterPro" id="IPR006151">
    <property type="entry name" value="Shikm_DH/Glu-tRNA_Rdtase"/>
</dbReference>
<feature type="binding site" evidence="8">
    <location>
        <position position="79"/>
    </location>
    <ligand>
        <name>NADP(+)</name>
        <dbReference type="ChEBI" id="CHEBI:58349"/>
    </ligand>
</feature>
<dbReference type="NCBIfam" id="TIGR00507">
    <property type="entry name" value="aroE"/>
    <property type="match status" value="1"/>
</dbReference>
<feature type="binding site" evidence="8">
    <location>
        <position position="218"/>
    </location>
    <ligand>
        <name>NADP(+)</name>
        <dbReference type="ChEBI" id="CHEBI:58349"/>
    </ligand>
</feature>
<feature type="domain" description="Quinate/shikimate 5-dehydrogenase/glutamyl-tRNA reductase" evidence="9">
    <location>
        <begin position="125"/>
        <end position="192"/>
    </location>
</feature>
<feature type="binding site" evidence="8">
    <location>
        <begin position="153"/>
        <end position="158"/>
    </location>
    <ligand>
        <name>NADP(+)</name>
        <dbReference type="ChEBI" id="CHEBI:58349"/>
    </ligand>
</feature>
<keyword evidence="12" id="KW-1185">Reference proteome</keyword>
<evidence type="ECO:0000256" key="1">
    <source>
        <dbReference type="ARBA" id="ARBA00004871"/>
    </source>
</evidence>
<feature type="binding site" evidence="8">
    <location>
        <position position="220"/>
    </location>
    <ligand>
        <name>shikimate</name>
        <dbReference type="ChEBI" id="CHEBI:36208"/>
    </ligand>
</feature>
<dbReference type="EC" id="1.1.1.25" evidence="2 8"/>
<keyword evidence="5 8" id="KW-0560">Oxidoreductase</keyword>
<keyword evidence="3 8" id="KW-0028">Amino-acid biosynthesis</keyword>
<dbReference type="PANTHER" id="PTHR21089">
    <property type="entry name" value="SHIKIMATE DEHYDROGENASE"/>
    <property type="match status" value="1"/>
</dbReference>
<dbReference type="InterPro" id="IPR013708">
    <property type="entry name" value="Shikimate_DH-bd_N"/>
</dbReference>
<dbReference type="GO" id="GO:0008652">
    <property type="term" value="P:amino acid biosynthetic process"/>
    <property type="evidence" value="ECO:0007669"/>
    <property type="project" value="UniProtKB-KW"/>
</dbReference>
<evidence type="ECO:0000313" key="12">
    <source>
        <dbReference type="Proteomes" id="UP000199071"/>
    </source>
</evidence>
<evidence type="ECO:0000313" key="11">
    <source>
        <dbReference type="EMBL" id="SDB22661.1"/>
    </source>
</evidence>
<dbReference type="GO" id="GO:0019632">
    <property type="term" value="P:shikimate metabolic process"/>
    <property type="evidence" value="ECO:0007669"/>
    <property type="project" value="InterPro"/>
</dbReference>
<protein>
    <recommendedName>
        <fullName evidence="2 8">Shikimate dehydrogenase (NADP(+))</fullName>
        <shortName evidence="8">SDH</shortName>
        <ecNumber evidence="2 8">1.1.1.25</ecNumber>
    </recommendedName>
</protein>
<dbReference type="Proteomes" id="UP000199071">
    <property type="component" value="Unassembled WGS sequence"/>
</dbReference>
<dbReference type="GO" id="GO:0050661">
    <property type="term" value="F:NADP binding"/>
    <property type="evidence" value="ECO:0007669"/>
    <property type="project" value="InterPro"/>
</dbReference>
<feature type="binding site" evidence="8">
    <location>
        <position position="88"/>
    </location>
    <ligand>
        <name>shikimate</name>
        <dbReference type="ChEBI" id="CHEBI:36208"/>
    </ligand>
</feature>
<dbReference type="GO" id="GO:0009423">
    <property type="term" value="P:chorismate biosynthetic process"/>
    <property type="evidence" value="ECO:0007669"/>
    <property type="project" value="UniProtKB-UniRule"/>
</dbReference>
<evidence type="ECO:0000256" key="8">
    <source>
        <dbReference type="HAMAP-Rule" id="MF_00222"/>
    </source>
</evidence>
<keyword evidence="4 8" id="KW-0521">NADP</keyword>
<dbReference type="Pfam" id="PF08501">
    <property type="entry name" value="Shikimate_dh_N"/>
    <property type="match status" value="1"/>
</dbReference>
<comment type="subunit">
    <text evidence="8">Homodimer.</text>
</comment>
<dbReference type="GO" id="GO:0005829">
    <property type="term" value="C:cytosol"/>
    <property type="evidence" value="ECO:0007669"/>
    <property type="project" value="TreeGrafter"/>
</dbReference>
<evidence type="ECO:0000256" key="2">
    <source>
        <dbReference type="ARBA" id="ARBA00012962"/>
    </source>
</evidence>
<evidence type="ECO:0000259" key="9">
    <source>
        <dbReference type="Pfam" id="PF01488"/>
    </source>
</evidence>
<comment type="similarity">
    <text evidence="8">Belongs to the shikimate dehydrogenase family.</text>
</comment>
<dbReference type="InterPro" id="IPR046346">
    <property type="entry name" value="Aminoacid_DH-like_N_sf"/>
</dbReference>
<evidence type="ECO:0000256" key="7">
    <source>
        <dbReference type="ARBA" id="ARBA00049442"/>
    </source>
</evidence>
<dbReference type="EMBL" id="FMXQ01000003">
    <property type="protein sequence ID" value="SDB22661.1"/>
    <property type="molecule type" value="Genomic_DNA"/>
</dbReference>
<dbReference type="PANTHER" id="PTHR21089:SF1">
    <property type="entry name" value="BIFUNCTIONAL 3-DEHYDROQUINATE DEHYDRATASE_SHIKIMATE DEHYDROGENASE, CHLOROPLASTIC"/>
    <property type="match status" value="1"/>
</dbReference>
<dbReference type="Gene3D" id="3.40.50.10860">
    <property type="entry name" value="Leucine Dehydrogenase, chain A, domain 1"/>
    <property type="match status" value="1"/>
</dbReference>
<dbReference type="HAMAP" id="MF_00222">
    <property type="entry name" value="Shikimate_DH_AroE"/>
    <property type="match status" value="1"/>
</dbReference>
<dbReference type="OrthoDB" id="9792692at2"/>
<dbReference type="GO" id="GO:0004764">
    <property type="term" value="F:shikimate 3-dehydrogenase (NADP+) activity"/>
    <property type="evidence" value="ECO:0007669"/>
    <property type="project" value="UniProtKB-UniRule"/>
</dbReference>
<feature type="active site" description="Proton acceptor" evidence="8">
    <location>
        <position position="67"/>
    </location>
</feature>
<dbReference type="NCBIfam" id="NF001312">
    <property type="entry name" value="PRK00258.1-4"/>
    <property type="match status" value="1"/>
</dbReference>
<evidence type="ECO:0000256" key="4">
    <source>
        <dbReference type="ARBA" id="ARBA00022857"/>
    </source>
</evidence>
<dbReference type="UniPathway" id="UPA00053">
    <property type="reaction ID" value="UER00087"/>
</dbReference>
<feature type="binding site" evidence="8">
    <location>
        <position position="241"/>
    </location>
    <ligand>
        <name>NADP(+)</name>
        <dbReference type="ChEBI" id="CHEBI:58349"/>
    </ligand>
</feature>
<dbReference type="STRING" id="665467.SAMN02982931_01707"/>
<feature type="binding site" evidence="8">
    <location>
        <begin position="16"/>
        <end position="18"/>
    </location>
    <ligand>
        <name>shikimate</name>
        <dbReference type="ChEBI" id="CHEBI:36208"/>
    </ligand>
</feature>
<evidence type="ECO:0000259" key="10">
    <source>
        <dbReference type="Pfam" id="PF08501"/>
    </source>
</evidence>
<feature type="binding site" evidence="8">
    <location>
        <begin position="129"/>
        <end position="133"/>
    </location>
    <ligand>
        <name>NADP(+)</name>
        <dbReference type="ChEBI" id="CHEBI:58349"/>
    </ligand>
</feature>
<dbReference type="Pfam" id="PF01488">
    <property type="entry name" value="Shikimate_DH"/>
    <property type="match status" value="1"/>
</dbReference>
<dbReference type="SUPFAM" id="SSF51735">
    <property type="entry name" value="NAD(P)-binding Rossmann-fold domains"/>
    <property type="match status" value="1"/>
</dbReference>
<dbReference type="AlphaFoldDB" id="A0A1G6BPV2"/>
<organism evidence="11 12">
    <name type="scientific">Bauldia litoralis</name>
    <dbReference type="NCBI Taxonomy" id="665467"/>
    <lineage>
        <taxon>Bacteria</taxon>
        <taxon>Pseudomonadati</taxon>
        <taxon>Pseudomonadota</taxon>
        <taxon>Alphaproteobacteria</taxon>
        <taxon>Hyphomicrobiales</taxon>
        <taxon>Kaistiaceae</taxon>
        <taxon>Bauldia</taxon>
    </lineage>
</organism>
<comment type="function">
    <text evidence="8">Involved in the biosynthesis of the chorismate, which leads to the biosynthesis of aromatic amino acids. Catalyzes the reversible NADPH linked reduction of 3-dehydroshikimate (DHSA) to yield shikimate (SA).</text>
</comment>
<dbReference type="Gene3D" id="3.40.50.720">
    <property type="entry name" value="NAD(P)-binding Rossmann-like Domain"/>
    <property type="match status" value="1"/>
</dbReference>
<dbReference type="InterPro" id="IPR022893">
    <property type="entry name" value="Shikimate_DH_fam"/>
</dbReference>
<dbReference type="InterPro" id="IPR036291">
    <property type="entry name" value="NAD(P)-bd_dom_sf"/>
</dbReference>
<evidence type="ECO:0000256" key="3">
    <source>
        <dbReference type="ARBA" id="ARBA00022605"/>
    </source>
</evidence>
<dbReference type="CDD" id="cd01065">
    <property type="entry name" value="NAD_bind_Shikimate_DH"/>
    <property type="match status" value="1"/>
</dbReference>
<dbReference type="InterPro" id="IPR011342">
    <property type="entry name" value="Shikimate_DH"/>
</dbReference>
<evidence type="ECO:0000256" key="6">
    <source>
        <dbReference type="ARBA" id="ARBA00023141"/>
    </source>
</evidence>
<accession>A0A1G6BPV2</accession>
<keyword evidence="6 8" id="KW-0057">Aromatic amino acid biosynthesis</keyword>
<gene>
    <name evidence="8" type="primary">aroE</name>
    <name evidence="11" type="ORF">SAMN02982931_01707</name>
</gene>
<proteinExistence type="inferred from homology"/>
<feature type="binding site" evidence="8">
    <location>
        <position position="63"/>
    </location>
    <ligand>
        <name>shikimate</name>
        <dbReference type="ChEBI" id="CHEBI:36208"/>
    </ligand>
</feature>
<feature type="binding site" evidence="8">
    <location>
        <position position="248"/>
    </location>
    <ligand>
        <name>shikimate</name>
        <dbReference type="ChEBI" id="CHEBI:36208"/>
    </ligand>
</feature>
<feature type="binding site" evidence="8">
    <location>
        <position position="103"/>
    </location>
    <ligand>
        <name>shikimate</name>
        <dbReference type="ChEBI" id="CHEBI:36208"/>
    </ligand>
</feature>
<comment type="pathway">
    <text evidence="1 8">Metabolic intermediate biosynthesis; chorismate biosynthesis; chorismate from D-erythrose 4-phosphate and phosphoenolpyruvate: step 4/7.</text>
</comment>
<reference evidence="11 12" key="1">
    <citation type="submission" date="2016-10" db="EMBL/GenBank/DDBJ databases">
        <authorList>
            <person name="de Groot N.N."/>
        </authorList>
    </citation>
    <scope>NUCLEOTIDE SEQUENCE [LARGE SCALE GENOMIC DNA]</scope>
    <source>
        <strain evidence="11 12">ATCC 35022</strain>
    </source>
</reference>
<comment type="catalytic activity">
    <reaction evidence="7 8">
        <text>shikimate + NADP(+) = 3-dehydroshikimate + NADPH + H(+)</text>
        <dbReference type="Rhea" id="RHEA:17737"/>
        <dbReference type="ChEBI" id="CHEBI:15378"/>
        <dbReference type="ChEBI" id="CHEBI:16630"/>
        <dbReference type="ChEBI" id="CHEBI:36208"/>
        <dbReference type="ChEBI" id="CHEBI:57783"/>
        <dbReference type="ChEBI" id="CHEBI:58349"/>
        <dbReference type="EC" id="1.1.1.25"/>
    </reaction>
</comment>
<dbReference type="RefSeq" id="WP_090875988.1">
    <property type="nucleotide sequence ID" value="NZ_FMXQ01000003.1"/>
</dbReference>
<evidence type="ECO:0000256" key="5">
    <source>
        <dbReference type="ARBA" id="ARBA00023002"/>
    </source>
</evidence>
<dbReference type="SUPFAM" id="SSF53223">
    <property type="entry name" value="Aminoacid dehydrogenase-like, N-terminal domain"/>
    <property type="match status" value="1"/>
</dbReference>
<dbReference type="GO" id="GO:0009073">
    <property type="term" value="P:aromatic amino acid family biosynthetic process"/>
    <property type="evidence" value="ECO:0007669"/>
    <property type="project" value="UniProtKB-KW"/>
</dbReference>
<feature type="domain" description="Shikimate dehydrogenase substrate binding N-terminal" evidence="10">
    <location>
        <begin position="8"/>
        <end position="90"/>
    </location>
</feature>